<feature type="domain" description="Fibronectin type-III" evidence="10">
    <location>
        <begin position="944"/>
        <end position="1042"/>
    </location>
</feature>
<feature type="region of interest" description="Disordered" evidence="7">
    <location>
        <begin position="1321"/>
        <end position="1341"/>
    </location>
</feature>
<feature type="region of interest" description="Disordered" evidence="7">
    <location>
        <begin position="1124"/>
        <end position="1151"/>
    </location>
</feature>
<dbReference type="Pfam" id="PF00041">
    <property type="entry name" value="fn3"/>
    <property type="match status" value="1"/>
</dbReference>
<dbReference type="InterPro" id="IPR036116">
    <property type="entry name" value="FN3_sf"/>
</dbReference>
<evidence type="ECO:0000256" key="7">
    <source>
        <dbReference type="SAM" id="MobiDB-lite"/>
    </source>
</evidence>
<dbReference type="PANTHER" id="PTHR11640:SF158">
    <property type="entry name" value="V-SET AND IMMUNOGLOBULIN DOMAIN-CONTAINING PROTEIN 10-LIKE 2"/>
    <property type="match status" value="1"/>
</dbReference>
<sequence length="1807" mass="192880">MSFFGLFFTICLTCTKALVFEEKPTITHGPTETFGLDNQPVTLQCRIRGTQSTKISWYQNQTLINDVPMFHFETKTLPDGLIASELSTQLSENTVGIFYCNASNSAGWVASTPAQVKIAFMDDNFILQPMPKTANIGETVLFACQPPNASPKPSVAWFKDGKEVTASTRVQILDSGSLRIEQVTWTDSGVYWCVASSLAFQRISEKVPLTVRQRPYFVIAPASQFVPLNGILELTCKVAGEPQPLIMWKRDPPVPVIPSNRATLLSDGSLRIVNVQPEDVGNYICQASSEGGVVEAVARVDIISSPGFTSTPPGLVVTLEGTTVQLPCAASGSPSPELRWIRKETSNYFVGGITTSSDRITTSDIGSLIIKSARISDAGTYECRASSPVGLTRTTTKLQVRPNPSLFPGRVGAVSPPLLRLSSREPPDMIKFLCSVPDDSGFVKYMSIDNANDTENAAQSLPFASYDLRWYKGDQDLSLNLHPNNRYSVEPDGSLVIHPLMEIDAVNYTCSVTSLVNKRHAVWDVRLMFDANPPQPFVPRVSFQLFPAAPLDLQVLAVGDTWISLKWNHDGSLQDRFQVFFLLQTPSAGYVSPSQSLTRMTSDDEQTRKYQFDYWELAEESTSERRFHLQGLLPDSGYWIEVRSFNQFGWSQGSIFPRPVYTQVSSFVTFANAVPHSDSPEVSNALIDKPNGGRLAQDFQDMVARMHGIAFPRVSVRSLSSSEVLVSWTTKGSSGALKLIDGFLIAAKPVFMSRCLAAATSNIKASRGVSAQRWTFGGGNSYVSAFLNDRAHCSFRNEFFLEKIHQDALLSGVGHLPTSASSGNETSNRAKPIPDRTVLVPRSVSREDPTSGAVIGDLHPFSCYEVSVKAFKNDFTYGKIWSRETQAELVMSLDSTPSQAPQLRSANWLSGHMDIKSDSRDQQVSIDMTFTGTSRKFNAHSYGSPSNRSVFGSSYPISSHGIRLSWAPLDMHVSHGALLGYSIHIIANESELSQSKKVPPDVHMHDIHGLNPHVEYTIFLAGITCRGEGVRGPGYRMPVLASLVSSPTRLSASAPFPSWAYGVVCGIAVVWIAVGLLVYLCACRRGPRCCLHGSVTEAKTKTAAASGAAARTDNIFLITPPPPSSAVTTNHFPPSSASSGTKSSHLTDCESSARTSDHAAANVFQRRPSFALKNLSPDTLGNIEMARLLSQANSFCDTGCPRVSIAATTTAELPLLLQGSTNHIQEENFTKSTSSGSSMTAHCQNTYYNGQRVQLPPPPNMPFTAPITNKYTEFMASEAAASTQGPLIVGDPAYSMVSSGVSVSGGVASSFSSPVTHLQSSADGSVFQTPPQQQQTQKQQGTQMNSAVFRLPPNSQNPHMMHQFASAYDPASQWTPAFTPAMTSATDEVPPYASSCLMLPECVRNQTDGKPDFAPSTTATPSTNPLNYLDAVSVSHPHWSAHPTPGITQQRQLQHQLVMPPVLMVNSQSANTPNVVAVSTAIPPPPPYPPPPLPMGGAGGMTTASAPFTGEQFRHLSDDGSLPSSGSYFTGYYAPEGVVLQPALTNGAIQQYPAAQTAVATGNGMLMGSGSGMSSLSASSGPQHGGTPVGSTRMGNGPQQTPQQLAYLHSTQGYRNAGSSLGSGSGSGGDGSSHMRNSNHRGYLAGNLSGTLSSNESANSGPPRFTPAGGSRGANVGPRAHFGSDQFSPISKSHSTSSGGGGGGGGSCGDGSLSPGSCHPAETQHSLHSSSSAGSRIPEEGGVASAAAATVGSMTYDHSAGGTDVADNMTYSEVNSSEGERDGDDEMDEGDSCAGYEHPVAAVGFVS</sequence>
<reference evidence="11" key="1">
    <citation type="submission" date="2016-01" db="EMBL/GenBank/DDBJ databases">
        <title>Reference transcriptome for the parasite Schistocephalus solidus: insights into the molecular evolution of parasitism.</title>
        <authorList>
            <person name="Hebert F.O."/>
            <person name="Grambauer S."/>
            <person name="Barber I."/>
            <person name="Landry C.R."/>
            <person name="Aubin-Horth N."/>
        </authorList>
    </citation>
    <scope>NUCLEOTIDE SEQUENCE</scope>
</reference>
<keyword evidence="6" id="KW-0393">Immunoglobulin domain</keyword>
<dbReference type="Pfam" id="PF07679">
    <property type="entry name" value="I-set"/>
    <property type="match status" value="1"/>
</dbReference>
<evidence type="ECO:0000256" key="8">
    <source>
        <dbReference type="SAM" id="SignalP"/>
    </source>
</evidence>
<dbReference type="GO" id="GO:0005911">
    <property type="term" value="C:cell-cell junction"/>
    <property type="evidence" value="ECO:0007669"/>
    <property type="project" value="TreeGrafter"/>
</dbReference>
<dbReference type="Gene3D" id="2.60.40.10">
    <property type="entry name" value="Immunoglobulins"/>
    <property type="match status" value="7"/>
</dbReference>
<feature type="domain" description="Fibronectin type-III" evidence="10">
    <location>
        <begin position="549"/>
        <end position="665"/>
    </location>
</feature>
<dbReference type="InterPro" id="IPR051275">
    <property type="entry name" value="Cell_adhesion_signaling"/>
</dbReference>
<dbReference type="GO" id="GO:0050839">
    <property type="term" value="F:cell adhesion molecule binding"/>
    <property type="evidence" value="ECO:0007669"/>
    <property type="project" value="TreeGrafter"/>
</dbReference>
<evidence type="ECO:0008006" key="12">
    <source>
        <dbReference type="Google" id="ProtNLM"/>
    </source>
</evidence>
<proteinExistence type="predicted"/>
<feature type="compositionally biased region" description="Low complexity" evidence="7">
    <location>
        <begin position="1328"/>
        <end position="1341"/>
    </location>
</feature>
<feature type="compositionally biased region" description="Polar residues" evidence="7">
    <location>
        <begin position="1648"/>
        <end position="1660"/>
    </location>
</feature>
<keyword evidence="5" id="KW-0325">Glycoprotein</keyword>
<keyword evidence="8" id="KW-0732">Signal</keyword>
<feature type="compositionally biased region" description="Low complexity" evidence="7">
    <location>
        <begin position="1726"/>
        <end position="1744"/>
    </location>
</feature>
<dbReference type="SUPFAM" id="SSF49265">
    <property type="entry name" value="Fibronectin type III"/>
    <property type="match status" value="2"/>
</dbReference>
<dbReference type="CDD" id="cd00063">
    <property type="entry name" value="FN3"/>
    <property type="match status" value="2"/>
</dbReference>
<evidence type="ECO:0000256" key="4">
    <source>
        <dbReference type="ARBA" id="ARBA00023157"/>
    </source>
</evidence>
<dbReference type="SMART" id="SM00406">
    <property type="entry name" value="IGv"/>
    <property type="match status" value="2"/>
</dbReference>
<feature type="domain" description="Ig-like" evidence="9">
    <location>
        <begin position="416"/>
        <end position="514"/>
    </location>
</feature>
<evidence type="ECO:0000256" key="2">
    <source>
        <dbReference type="ARBA" id="ARBA00022737"/>
    </source>
</evidence>
<feature type="region of interest" description="Disordered" evidence="7">
    <location>
        <begin position="1570"/>
        <end position="1601"/>
    </location>
</feature>
<feature type="domain" description="Ig-like" evidence="9">
    <location>
        <begin position="215"/>
        <end position="301"/>
    </location>
</feature>
<evidence type="ECO:0000256" key="6">
    <source>
        <dbReference type="ARBA" id="ARBA00023319"/>
    </source>
</evidence>
<dbReference type="SMART" id="SM00408">
    <property type="entry name" value="IGc2"/>
    <property type="match status" value="4"/>
</dbReference>
<dbReference type="InterPro" id="IPR003598">
    <property type="entry name" value="Ig_sub2"/>
</dbReference>
<dbReference type="SMART" id="SM00060">
    <property type="entry name" value="FN3"/>
    <property type="match status" value="3"/>
</dbReference>
<dbReference type="InterPro" id="IPR007110">
    <property type="entry name" value="Ig-like_dom"/>
</dbReference>
<dbReference type="InterPro" id="IPR013106">
    <property type="entry name" value="Ig_V-set"/>
</dbReference>
<dbReference type="PANTHER" id="PTHR11640">
    <property type="entry name" value="NEPHRIN"/>
    <property type="match status" value="1"/>
</dbReference>
<evidence type="ECO:0000313" key="11">
    <source>
        <dbReference type="EMBL" id="JAP50996.1"/>
    </source>
</evidence>
<dbReference type="EMBL" id="GEEE01012229">
    <property type="protein sequence ID" value="JAP50996.1"/>
    <property type="molecule type" value="Transcribed_RNA"/>
</dbReference>
<evidence type="ECO:0000259" key="10">
    <source>
        <dbReference type="PROSITE" id="PS50853"/>
    </source>
</evidence>
<dbReference type="SMART" id="SM00409">
    <property type="entry name" value="IG"/>
    <property type="match status" value="5"/>
</dbReference>
<dbReference type="InterPro" id="IPR003599">
    <property type="entry name" value="Ig_sub"/>
</dbReference>
<dbReference type="SUPFAM" id="SSF48726">
    <property type="entry name" value="Immunoglobulin"/>
    <property type="match status" value="5"/>
</dbReference>
<name>A0A0X3PV13_SCHSO</name>
<feature type="compositionally biased region" description="Gly residues" evidence="7">
    <location>
        <begin position="1621"/>
        <end position="1631"/>
    </location>
</feature>
<feature type="compositionally biased region" description="Low complexity" evidence="7">
    <location>
        <begin position="1135"/>
        <end position="1144"/>
    </location>
</feature>
<feature type="region of interest" description="Disordered" evidence="7">
    <location>
        <begin position="1759"/>
        <end position="1807"/>
    </location>
</feature>
<organism evidence="11">
    <name type="scientific">Schistocephalus solidus</name>
    <name type="common">Tapeworm</name>
    <dbReference type="NCBI Taxonomy" id="70667"/>
    <lineage>
        <taxon>Eukaryota</taxon>
        <taxon>Metazoa</taxon>
        <taxon>Spiralia</taxon>
        <taxon>Lophotrochozoa</taxon>
        <taxon>Platyhelminthes</taxon>
        <taxon>Cestoda</taxon>
        <taxon>Eucestoda</taxon>
        <taxon>Diphyllobothriidea</taxon>
        <taxon>Diphyllobothriidae</taxon>
        <taxon>Schistocephalus</taxon>
    </lineage>
</organism>
<accession>A0A0X3PV13</accession>
<protein>
    <recommendedName>
        <fullName evidence="12">Roundabout homolog 2</fullName>
    </recommendedName>
</protein>
<keyword evidence="2" id="KW-0677">Repeat</keyword>
<feature type="region of interest" description="Disordered" evidence="7">
    <location>
        <begin position="1614"/>
        <end position="1744"/>
    </location>
</feature>
<feature type="compositionally biased region" description="Gly residues" evidence="7">
    <location>
        <begin position="1698"/>
        <end position="1709"/>
    </location>
</feature>
<feature type="signal peptide" evidence="8">
    <location>
        <begin position="1"/>
        <end position="17"/>
    </location>
</feature>
<feature type="domain" description="Ig-like" evidence="9">
    <location>
        <begin position="24"/>
        <end position="105"/>
    </location>
</feature>
<evidence type="ECO:0000256" key="3">
    <source>
        <dbReference type="ARBA" id="ARBA00023136"/>
    </source>
</evidence>
<dbReference type="InterPro" id="IPR013098">
    <property type="entry name" value="Ig_I-set"/>
</dbReference>
<dbReference type="GO" id="GO:0098609">
    <property type="term" value="P:cell-cell adhesion"/>
    <property type="evidence" value="ECO:0007669"/>
    <property type="project" value="TreeGrafter"/>
</dbReference>
<feature type="chain" id="PRO_5007051328" description="Roundabout homolog 2" evidence="8">
    <location>
        <begin position="18"/>
        <end position="1807"/>
    </location>
</feature>
<dbReference type="GO" id="GO:0005886">
    <property type="term" value="C:plasma membrane"/>
    <property type="evidence" value="ECO:0007669"/>
    <property type="project" value="TreeGrafter"/>
</dbReference>
<dbReference type="PROSITE" id="PS50853">
    <property type="entry name" value="FN3"/>
    <property type="match status" value="2"/>
</dbReference>
<evidence type="ECO:0000256" key="1">
    <source>
        <dbReference type="ARBA" id="ARBA00004479"/>
    </source>
</evidence>
<gene>
    <name evidence="11" type="ORF">TR85848</name>
</gene>
<feature type="compositionally biased region" description="Polar residues" evidence="7">
    <location>
        <begin position="1589"/>
        <end position="1601"/>
    </location>
</feature>
<dbReference type="PROSITE" id="PS50835">
    <property type="entry name" value="IG_LIKE"/>
    <property type="match status" value="5"/>
</dbReference>
<evidence type="ECO:0000256" key="5">
    <source>
        <dbReference type="ARBA" id="ARBA00023180"/>
    </source>
</evidence>
<keyword evidence="4" id="KW-1015">Disulfide bond</keyword>
<feature type="domain" description="Ig-like" evidence="9">
    <location>
        <begin position="306"/>
        <end position="399"/>
    </location>
</feature>
<dbReference type="Pfam" id="PF13927">
    <property type="entry name" value="Ig_3"/>
    <property type="match status" value="2"/>
</dbReference>
<comment type="subcellular location">
    <subcellularLocation>
        <location evidence="1">Membrane</location>
        <topology evidence="1">Single-pass type I membrane protein</topology>
    </subcellularLocation>
</comment>
<dbReference type="InterPro" id="IPR003961">
    <property type="entry name" value="FN3_dom"/>
</dbReference>
<dbReference type="InterPro" id="IPR013783">
    <property type="entry name" value="Ig-like_fold"/>
</dbReference>
<dbReference type="InterPro" id="IPR036179">
    <property type="entry name" value="Ig-like_dom_sf"/>
</dbReference>
<dbReference type="FunFam" id="2.60.40.10:FF:000032">
    <property type="entry name" value="palladin isoform X1"/>
    <property type="match status" value="1"/>
</dbReference>
<feature type="compositionally biased region" description="Acidic residues" evidence="7">
    <location>
        <begin position="1781"/>
        <end position="1791"/>
    </location>
</feature>
<feature type="domain" description="Ig-like" evidence="9">
    <location>
        <begin position="113"/>
        <end position="210"/>
    </location>
</feature>
<keyword evidence="3" id="KW-0472">Membrane</keyword>
<feature type="compositionally biased region" description="Low complexity" evidence="7">
    <location>
        <begin position="1572"/>
        <end position="1581"/>
    </location>
</feature>
<evidence type="ECO:0000259" key="9">
    <source>
        <dbReference type="PROSITE" id="PS50835"/>
    </source>
</evidence>